<evidence type="ECO:0000313" key="16">
    <source>
        <dbReference type="Proteomes" id="UP000826234"/>
    </source>
</evidence>
<evidence type="ECO:0000256" key="6">
    <source>
        <dbReference type="ARBA" id="ARBA00022889"/>
    </source>
</evidence>
<evidence type="ECO:0000256" key="13">
    <source>
        <dbReference type="SAM" id="SignalP"/>
    </source>
</evidence>
<evidence type="ECO:0000256" key="3">
    <source>
        <dbReference type="ARBA" id="ARBA00022692"/>
    </source>
</evidence>
<dbReference type="InterPro" id="IPR003989">
    <property type="entry name" value="VCAM-1"/>
</dbReference>
<feature type="domain" description="Ig-like" evidence="14">
    <location>
        <begin position="220"/>
        <end position="338"/>
    </location>
</feature>
<feature type="transmembrane region" description="Helical" evidence="12">
    <location>
        <begin position="521"/>
        <end position="547"/>
    </location>
</feature>
<dbReference type="InterPro" id="IPR036179">
    <property type="entry name" value="Ig-like_dom_sf"/>
</dbReference>
<name>A0ABQ7SLY2_PHRPL</name>
<dbReference type="PRINTS" id="PR01472">
    <property type="entry name" value="ICAMVCAM1"/>
</dbReference>
<keyword evidence="2" id="KW-1003">Cell membrane</keyword>
<keyword evidence="5" id="KW-0677">Repeat</keyword>
<dbReference type="Pfam" id="PF05790">
    <property type="entry name" value="C2-set"/>
    <property type="match status" value="1"/>
</dbReference>
<dbReference type="Pfam" id="PF13927">
    <property type="entry name" value="Ig_3"/>
    <property type="match status" value="1"/>
</dbReference>
<dbReference type="SMART" id="SM00408">
    <property type="entry name" value="IGc2"/>
    <property type="match status" value="3"/>
</dbReference>
<keyword evidence="6" id="KW-0130">Cell adhesion</keyword>
<dbReference type="InterPro" id="IPR003599">
    <property type="entry name" value="Ig_sub"/>
</dbReference>
<keyword evidence="9" id="KW-1015">Disulfide bond</keyword>
<feature type="chain" id="PRO_5045950402" description="Ig-like domain-containing protein" evidence="13">
    <location>
        <begin position="21"/>
        <end position="566"/>
    </location>
</feature>
<evidence type="ECO:0000313" key="15">
    <source>
        <dbReference type="EMBL" id="KAH0618371.1"/>
    </source>
</evidence>
<evidence type="ECO:0000259" key="14">
    <source>
        <dbReference type="PROSITE" id="PS50835"/>
    </source>
</evidence>
<dbReference type="Pfam" id="PF13895">
    <property type="entry name" value="Ig_2"/>
    <property type="match status" value="1"/>
</dbReference>
<keyword evidence="10" id="KW-0325">Glycoprotein</keyword>
<accession>A0ABQ7SLY2</accession>
<dbReference type="InterPro" id="IPR003598">
    <property type="entry name" value="Ig_sub2"/>
</dbReference>
<gene>
    <name evidence="15" type="ORF">JD844_017508</name>
</gene>
<feature type="domain" description="Ig-like" evidence="14">
    <location>
        <begin position="343"/>
        <end position="427"/>
    </location>
</feature>
<evidence type="ECO:0000256" key="7">
    <source>
        <dbReference type="ARBA" id="ARBA00022989"/>
    </source>
</evidence>
<evidence type="ECO:0000256" key="12">
    <source>
        <dbReference type="SAM" id="Phobius"/>
    </source>
</evidence>
<organism evidence="15 16">
    <name type="scientific">Phrynosoma platyrhinos</name>
    <name type="common">Desert horned lizard</name>
    <dbReference type="NCBI Taxonomy" id="52577"/>
    <lineage>
        <taxon>Eukaryota</taxon>
        <taxon>Metazoa</taxon>
        <taxon>Chordata</taxon>
        <taxon>Craniata</taxon>
        <taxon>Vertebrata</taxon>
        <taxon>Euteleostomi</taxon>
        <taxon>Lepidosauria</taxon>
        <taxon>Squamata</taxon>
        <taxon>Bifurcata</taxon>
        <taxon>Unidentata</taxon>
        <taxon>Episquamata</taxon>
        <taxon>Toxicofera</taxon>
        <taxon>Iguania</taxon>
        <taxon>Phrynosomatidae</taxon>
        <taxon>Phrynosomatinae</taxon>
        <taxon>Phrynosoma</taxon>
    </lineage>
</organism>
<dbReference type="Gene3D" id="2.60.40.10">
    <property type="entry name" value="Immunoglobulins"/>
    <property type="match status" value="5"/>
</dbReference>
<dbReference type="InterPro" id="IPR013098">
    <property type="entry name" value="Ig_I-set"/>
</dbReference>
<comment type="subcellular location">
    <subcellularLocation>
        <location evidence="1">Cell membrane</location>
        <topology evidence="1">Single-pass type I membrane protein</topology>
    </subcellularLocation>
</comment>
<keyword evidence="7 12" id="KW-1133">Transmembrane helix</keyword>
<feature type="signal peptide" evidence="13">
    <location>
        <begin position="1"/>
        <end position="20"/>
    </location>
</feature>
<evidence type="ECO:0000256" key="5">
    <source>
        <dbReference type="ARBA" id="ARBA00022737"/>
    </source>
</evidence>
<keyword evidence="16" id="KW-1185">Reference proteome</keyword>
<feature type="domain" description="Ig-like" evidence="14">
    <location>
        <begin position="37"/>
        <end position="108"/>
    </location>
</feature>
<evidence type="ECO:0000256" key="9">
    <source>
        <dbReference type="ARBA" id="ARBA00023157"/>
    </source>
</evidence>
<dbReference type="InterPro" id="IPR007110">
    <property type="entry name" value="Ig-like_dom"/>
</dbReference>
<evidence type="ECO:0000256" key="10">
    <source>
        <dbReference type="ARBA" id="ARBA00023180"/>
    </source>
</evidence>
<dbReference type="PROSITE" id="PS50835">
    <property type="entry name" value="IG_LIKE"/>
    <property type="match status" value="3"/>
</dbReference>
<keyword evidence="8 12" id="KW-0472">Membrane</keyword>
<dbReference type="PANTHER" id="PTHR13771">
    <property type="entry name" value="INTERCELLULAR ADHESION MOLECULE"/>
    <property type="match status" value="1"/>
</dbReference>
<dbReference type="PANTHER" id="PTHR13771:SF14">
    <property type="entry name" value="VASCULAR CELL ADHESION PROTEIN 1"/>
    <property type="match status" value="1"/>
</dbReference>
<sequence length="566" mass="62556">MTFSATAALFFLLSLKTAKAFEIKDIAPDHKIAAQIGDRLVLSCRTTGCKSPDFSWRTQMDNPLGGIMSRQGSDSFLTLASVGFEHEHNYLCNAICGNERRERRVQIEIYSFPSDPVIEISGPLVLGKPSHVICRVPKVYPSERLVVSLKREREVLKVEEFFHEEPTRSVETKTVNITFTPTEEDIGKEIVCIAELPIEELEFEPKQRQARHQLDVNFGPQNTHITASPGNNLLEGEALVLSCMTESHPPAKVVWKKQLANETIQLFAEIQEGESVTVQCSAKSNPAPKVVIRRKSPSKTVFQDGLVYILNARPDDAGDYECQVENQFGGNKMTRSLIVEYRPKRTIVTVTPSNIVKEGDHVTMICSTDGNPTPRISWKKLLANGGSHFISEGATLTLENIQAKDMGHYECEAINQAGKDLKIVELSVEAFSASTPTLTDGPEIITEMEDLTIKSTVYSTPQQEADHLGNKTSPAPKDTLFTSYTASKNNTITYVVDNSNDVSNDTEENKITIAKMEEPDYMIPVIIVVSSLAIAAGPLAALLIYFFRKGKINGSYSLGSTLKPKV</sequence>
<dbReference type="SUPFAM" id="SSF48726">
    <property type="entry name" value="Immunoglobulin"/>
    <property type="match status" value="4"/>
</dbReference>
<dbReference type="InterPro" id="IPR003987">
    <property type="entry name" value="ICAM_VCAM_N"/>
</dbReference>
<protein>
    <recommendedName>
        <fullName evidence="14">Ig-like domain-containing protein</fullName>
    </recommendedName>
</protein>
<evidence type="ECO:0000256" key="8">
    <source>
        <dbReference type="ARBA" id="ARBA00023136"/>
    </source>
</evidence>
<keyword evidence="4 13" id="KW-0732">Signal</keyword>
<evidence type="ECO:0000256" key="2">
    <source>
        <dbReference type="ARBA" id="ARBA00022475"/>
    </source>
</evidence>
<comment type="caution">
    <text evidence="15">The sequence shown here is derived from an EMBL/GenBank/DDBJ whole genome shotgun (WGS) entry which is preliminary data.</text>
</comment>
<evidence type="ECO:0000256" key="1">
    <source>
        <dbReference type="ARBA" id="ARBA00004251"/>
    </source>
</evidence>
<dbReference type="Proteomes" id="UP000826234">
    <property type="component" value="Unassembled WGS sequence"/>
</dbReference>
<keyword evidence="3 12" id="KW-0812">Transmembrane</keyword>
<evidence type="ECO:0000256" key="11">
    <source>
        <dbReference type="ARBA" id="ARBA00023319"/>
    </source>
</evidence>
<reference evidence="15 16" key="1">
    <citation type="journal article" date="2022" name="Gigascience">
        <title>A chromosome-level genome assembly and annotation of the desert horned lizard, Phrynosoma platyrhinos, provides insight into chromosomal rearrangements among reptiles.</title>
        <authorList>
            <person name="Koochekian N."/>
            <person name="Ascanio A."/>
            <person name="Farleigh K."/>
            <person name="Card D.C."/>
            <person name="Schield D.R."/>
            <person name="Castoe T.A."/>
            <person name="Jezkova T."/>
        </authorList>
    </citation>
    <scope>NUCLEOTIDE SEQUENCE [LARGE SCALE GENOMIC DNA]</scope>
    <source>
        <strain evidence="15">NK-2021</strain>
    </source>
</reference>
<dbReference type="SMART" id="SM00409">
    <property type="entry name" value="IG"/>
    <property type="match status" value="3"/>
</dbReference>
<dbReference type="Pfam" id="PF07679">
    <property type="entry name" value="I-set"/>
    <property type="match status" value="1"/>
</dbReference>
<evidence type="ECO:0000256" key="4">
    <source>
        <dbReference type="ARBA" id="ARBA00022729"/>
    </source>
</evidence>
<keyword evidence="11" id="KW-0393">Immunoglobulin domain</keyword>
<dbReference type="EMBL" id="JAIPUX010005289">
    <property type="protein sequence ID" value="KAH0618371.1"/>
    <property type="molecule type" value="Genomic_DNA"/>
</dbReference>
<dbReference type="InterPro" id="IPR047012">
    <property type="entry name" value="ICAM_VCAM"/>
</dbReference>
<dbReference type="PRINTS" id="PR01474">
    <property type="entry name" value="VCAM1"/>
</dbReference>
<dbReference type="InterPro" id="IPR013783">
    <property type="entry name" value="Ig-like_fold"/>
</dbReference>
<dbReference type="InterPro" id="IPR008424">
    <property type="entry name" value="Ig_C2-set"/>
</dbReference>
<proteinExistence type="predicted"/>